<feature type="domain" description="NodB homology" evidence="3">
    <location>
        <begin position="1"/>
        <end position="114"/>
    </location>
</feature>
<dbReference type="EMBL" id="UINC01077756">
    <property type="protein sequence ID" value="SVC18169.1"/>
    <property type="molecule type" value="Genomic_DNA"/>
</dbReference>
<dbReference type="GO" id="GO:0016810">
    <property type="term" value="F:hydrolase activity, acting on carbon-nitrogen (but not peptide) bonds"/>
    <property type="evidence" value="ECO:0007669"/>
    <property type="project" value="InterPro"/>
</dbReference>
<dbReference type="InterPro" id="IPR011330">
    <property type="entry name" value="Glyco_hydro/deAcase_b/a-brl"/>
</dbReference>
<protein>
    <recommendedName>
        <fullName evidence="3">NodB homology domain-containing protein</fullName>
    </recommendedName>
</protein>
<comment type="subcellular location">
    <subcellularLocation>
        <location evidence="1">Secreted</location>
    </subcellularLocation>
</comment>
<dbReference type="PANTHER" id="PTHR34216">
    <property type="match status" value="1"/>
</dbReference>
<dbReference type="PROSITE" id="PS51677">
    <property type="entry name" value="NODB"/>
    <property type="match status" value="1"/>
</dbReference>
<keyword evidence="2" id="KW-0732">Signal</keyword>
<proteinExistence type="predicted"/>
<dbReference type="CDD" id="cd10918">
    <property type="entry name" value="CE4_NodB_like_5s_6s"/>
    <property type="match status" value="1"/>
</dbReference>
<dbReference type="Gene3D" id="3.20.20.370">
    <property type="entry name" value="Glycoside hydrolase/deacetylase"/>
    <property type="match status" value="1"/>
</dbReference>
<organism evidence="4">
    <name type="scientific">marine metagenome</name>
    <dbReference type="NCBI Taxonomy" id="408172"/>
    <lineage>
        <taxon>unclassified sequences</taxon>
        <taxon>metagenomes</taxon>
        <taxon>ecological metagenomes</taxon>
    </lineage>
</organism>
<dbReference type="InterPro" id="IPR051398">
    <property type="entry name" value="Polysacch_Deacetylase"/>
</dbReference>
<accession>A0A382K242</accession>
<dbReference type="AlphaFoldDB" id="A0A382K242"/>
<dbReference type="PANTHER" id="PTHR34216:SF3">
    <property type="entry name" value="POLY-BETA-1,6-N-ACETYL-D-GLUCOSAMINE N-DEACETYLASE"/>
    <property type="match status" value="1"/>
</dbReference>
<evidence type="ECO:0000256" key="1">
    <source>
        <dbReference type="ARBA" id="ARBA00004613"/>
    </source>
</evidence>
<name>A0A382K242_9ZZZZ</name>
<dbReference type="GO" id="GO:0005975">
    <property type="term" value="P:carbohydrate metabolic process"/>
    <property type="evidence" value="ECO:0007669"/>
    <property type="project" value="InterPro"/>
</dbReference>
<dbReference type="SUPFAM" id="SSF88713">
    <property type="entry name" value="Glycoside hydrolase/deacetylase"/>
    <property type="match status" value="1"/>
</dbReference>
<evidence type="ECO:0000259" key="3">
    <source>
        <dbReference type="PROSITE" id="PS51677"/>
    </source>
</evidence>
<dbReference type="Pfam" id="PF01522">
    <property type="entry name" value="Polysacc_deac_1"/>
    <property type="match status" value="1"/>
</dbReference>
<sequence length="114" mass="12759">RGVHVASHSQSHRNLTVLDDDELSNELVGSKQQLESVLNREVTHFAFPSGDHDERVLSAVRSAGYQWAWTTEARYVNTADLPYQIPRVLIDDEASVATLAAKISPWIHRIGLVK</sequence>
<dbReference type="GO" id="GO:0005576">
    <property type="term" value="C:extracellular region"/>
    <property type="evidence" value="ECO:0007669"/>
    <property type="project" value="UniProtKB-SubCell"/>
</dbReference>
<evidence type="ECO:0000313" key="4">
    <source>
        <dbReference type="EMBL" id="SVC18169.1"/>
    </source>
</evidence>
<dbReference type="InterPro" id="IPR002509">
    <property type="entry name" value="NODB_dom"/>
</dbReference>
<gene>
    <name evidence="4" type="ORF">METZ01_LOCUS271023</name>
</gene>
<evidence type="ECO:0000256" key="2">
    <source>
        <dbReference type="ARBA" id="ARBA00022729"/>
    </source>
</evidence>
<feature type="non-terminal residue" evidence="4">
    <location>
        <position position="1"/>
    </location>
</feature>
<reference evidence="4" key="1">
    <citation type="submission" date="2018-05" db="EMBL/GenBank/DDBJ databases">
        <authorList>
            <person name="Lanie J.A."/>
            <person name="Ng W.-L."/>
            <person name="Kazmierczak K.M."/>
            <person name="Andrzejewski T.M."/>
            <person name="Davidsen T.M."/>
            <person name="Wayne K.J."/>
            <person name="Tettelin H."/>
            <person name="Glass J.I."/>
            <person name="Rusch D."/>
            <person name="Podicherti R."/>
            <person name="Tsui H.-C.T."/>
            <person name="Winkler M.E."/>
        </authorList>
    </citation>
    <scope>NUCLEOTIDE SEQUENCE</scope>
</reference>